<evidence type="ECO:0000313" key="3">
    <source>
        <dbReference type="Proteomes" id="UP000094472"/>
    </source>
</evidence>
<keyword evidence="3" id="KW-1185">Reference proteome</keyword>
<dbReference type="AlphaFoldDB" id="A0A1E3W3M8"/>
<feature type="region of interest" description="Disordered" evidence="1">
    <location>
        <begin position="1"/>
        <end position="35"/>
    </location>
</feature>
<accession>A0A1E3W3M8</accession>
<protein>
    <submittedName>
        <fullName evidence="2">Uncharacterized protein</fullName>
    </submittedName>
</protein>
<evidence type="ECO:0000313" key="2">
    <source>
        <dbReference type="EMBL" id="ODS00403.1"/>
    </source>
</evidence>
<reference evidence="2 3" key="1">
    <citation type="journal article" date="2016" name="Environ. Microbiol.">
        <title>New Methyloceanibacter diversity from North Sea sediments includes methanotroph containing solely the soluble methane monooxygenase.</title>
        <authorList>
            <person name="Vekeman B."/>
            <person name="Kerckhof F.M."/>
            <person name="Cremers G."/>
            <person name="de Vos P."/>
            <person name="Vandamme P."/>
            <person name="Boon N."/>
            <person name="Op den Camp H.J."/>
            <person name="Heylen K."/>
        </authorList>
    </citation>
    <scope>NUCLEOTIDE SEQUENCE [LARGE SCALE GENOMIC DNA]</scope>
    <source>
        <strain evidence="2 3">R-67175</strain>
    </source>
</reference>
<name>A0A1E3W3M8_9HYPH</name>
<dbReference type="Proteomes" id="UP000094472">
    <property type="component" value="Unassembled WGS sequence"/>
</dbReference>
<proteinExistence type="predicted"/>
<gene>
    <name evidence="2" type="ORF">AUC69_00560</name>
</gene>
<evidence type="ECO:0000256" key="1">
    <source>
        <dbReference type="SAM" id="MobiDB-lite"/>
    </source>
</evidence>
<sequence>MLHRAGRLGRISRGGSGAAPSGSAPWGSGSLTTGSTSVISVNCTLPVNKPLSTRPNRTFRAVANSAGPPAAGWAMPTSDATRSREGKSAILMGPSTRTR</sequence>
<feature type="region of interest" description="Disordered" evidence="1">
    <location>
        <begin position="62"/>
        <end position="99"/>
    </location>
</feature>
<organism evidence="2 3">
    <name type="scientific">Methyloceanibacter superfactus</name>
    <dbReference type="NCBI Taxonomy" id="1774969"/>
    <lineage>
        <taxon>Bacteria</taxon>
        <taxon>Pseudomonadati</taxon>
        <taxon>Pseudomonadota</taxon>
        <taxon>Alphaproteobacteria</taxon>
        <taxon>Hyphomicrobiales</taxon>
        <taxon>Hyphomicrobiaceae</taxon>
        <taxon>Methyloceanibacter</taxon>
    </lineage>
</organism>
<feature type="compositionally biased region" description="Low complexity" evidence="1">
    <location>
        <begin position="18"/>
        <end position="35"/>
    </location>
</feature>
<dbReference type="EMBL" id="LPWF01000013">
    <property type="protein sequence ID" value="ODS00403.1"/>
    <property type="molecule type" value="Genomic_DNA"/>
</dbReference>
<comment type="caution">
    <text evidence="2">The sequence shown here is derived from an EMBL/GenBank/DDBJ whole genome shotgun (WGS) entry which is preliminary data.</text>
</comment>